<protein>
    <recommendedName>
        <fullName evidence="4">Glycosyltransferase 2-like domain-containing protein</fullName>
    </recommendedName>
</protein>
<feature type="domain" description="Glycosyltransferase 2-like" evidence="4">
    <location>
        <begin position="7"/>
        <end position="118"/>
    </location>
</feature>
<gene>
    <name evidence="5" type="ORF">S01H4_10288</name>
</gene>
<dbReference type="EMBL" id="BART01003903">
    <property type="protein sequence ID" value="GAG63339.1"/>
    <property type="molecule type" value="Genomic_DNA"/>
</dbReference>
<organism evidence="5">
    <name type="scientific">marine sediment metagenome</name>
    <dbReference type="NCBI Taxonomy" id="412755"/>
    <lineage>
        <taxon>unclassified sequences</taxon>
        <taxon>metagenomes</taxon>
        <taxon>ecological metagenomes</taxon>
    </lineage>
</organism>
<dbReference type="Gene3D" id="3.90.550.10">
    <property type="entry name" value="Spore Coat Polysaccharide Biosynthesis Protein SpsA, Chain A"/>
    <property type="match status" value="1"/>
</dbReference>
<feature type="non-terminal residue" evidence="5">
    <location>
        <position position="130"/>
    </location>
</feature>
<evidence type="ECO:0000256" key="2">
    <source>
        <dbReference type="ARBA" id="ARBA00022676"/>
    </source>
</evidence>
<name>X0Z2Z0_9ZZZZ</name>
<dbReference type="SUPFAM" id="SSF53448">
    <property type="entry name" value="Nucleotide-diphospho-sugar transferases"/>
    <property type="match status" value="1"/>
</dbReference>
<comment type="similarity">
    <text evidence="1">Belongs to the glycosyltransferase 2 family.</text>
</comment>
<evidence type="ECO:0000256" key="1">
    <source>
        <dbReference type="ARBA" id="ARBA00006739"/>
    </source>
</evidence>
<keyword evidence="3" id="KW-0808">Transferase</keyword>
<reference evidence="5" key="1">
    <citation type="journal article" date="2014" name="Front. Microbiol.">
        <title>High frequency of phylogenetically diverse reductive dehalogenase-homologous genes in deep subseafloor sedimentary metagenomes.</title>
        <authorList>
            <person name="Kawai M."/>
            <person name="Futagami T."/>
            <person name="Toyoda A."/>
            <person name="Takaki Y."/>
            <person name="Nishi S."/>
            <person name="Hori S."/>
            <person name="Arai W."/>
            <person name="Tsubouchi T."/>
            <person name="Morono Y."/>
            <person name="Uchiyama I."/>
            <person name="Ito T."/>
            <person name="Fujiyama A."/>
            <person name="Inagaki F."/>
            <person name="Takami H."/>
        </authorList>
    </citation>
    <scope>NUCLEOTIDE SEQUENCE</scope>
    <source>
        <strain evidence="5">Expedition CK06-06</strain>
    </source>
</reference>
<dbReference type="PANTHER" id="PTHR43179:SF12">
    <property type="entry name" value="GALACTOFURANOSYLTRANSFERASE GLFT2"/>
    <property type="match status" value="1"/>
</dbReference>
<dbReference type="InterPro" id="IPR001173">
    <property type="entry name" value="Glyco_trans_2-like"/>
</dbReference>
<keyword evidence="2" id="KW-0328">Glycosyltransferase</keyword>
<evidence type="ECO:0000256" key="3">
    <source>
        <dbReference type="ARBA" id="ARBA00022679"/>
    </source>
</evidence>
<dbReference type="Pfam" id="PF00535">
    <property type="entry name" value="Glycos_transf_2"/>
    <property type="match status" value="1"/>
</dbReference>
<dbReference type="AlphaFoldDB" id="X0Z2Z0"/>
<dbReference type="PANTHER" id="PTHR43179">
    <property type="entry name" value="RHAMNOSYLTRANSFERASE WBBL"/>
    <property type="match status" value="1"/>
</dbReference>
<evidence type="ECO:0000259" key="4">
    <source>
        <dbReference type="Pfam" id="PF00535"/>
    </source>
</evidence>
<dbReference type="GO" id="GO:0016757">
    <property type="term" value="F:glycosyltransferase activity"/>
    <property type="evidence" value="ECO:0007669"/>
    <property type="project" value="UniProtKB-KW"/>
</dbReference>
<accession>X0Z2Z0</accession>
<comment type="caution">
    <text evidence="5">The sequence shown here is derived from an EMBL/GenBank/DDBJ whole genome shotgun (WGS) entry which is preliminary data.</text>
</comment>
<proteinExistence type="inferred from homology"/>
<evidence type="ECO:0000313" key="5">
    <source>
        <dbReference type="EMBL" id="GAG63339.1"/>
    </source>
</evidence>
<dbReference type="InterPro" id="IPR029044">
    <property type="entry name" value="Nucleotide-diphossugar_trans"/>
</dbReference>
<sequence length="130" mass="15047">MDPKVVLIIINYNGKPHLTQCLDSIFSQAYENFEVVLVDNKSTDDSIDFVKSNYPKVEVFKNKKNLGFGKAINNVLKVKLKDKENKWFGVLNNDIKLDSDWLKNLINYTQKTPKAGILSGKILLYYWPKY</sequence>